<name>A0A6L8LZ65_9VIBR</name>
<dbReference type="Pfam" id="PF12686">
    <property type="entry name" value="DUF3800"/>
    <property type="match status" value="1"/>
</dbReference>
<gene>
    <name evidence="1" type="ORF">GTG28_19355</name>
</gene>
<reference evidence="1 2" key="1">
    <citation type="submission" date="2020-01" db="EMBL/GenBank/DDBJ databases">
        <title>Draft Genome Sequence of Vibrio sp. strain OCN044, Isolated from a Healthy Coral at Palmyra Atoll.</title>
        <authorList>
            <person name="Videau P."/>
            <person name="Loughran R."/>
            <person name="Esquivel A."/>
            <person name="Deadmond M."/>
            <person name="Paddock B.E."/>
            <person name="Saw J.H."/>
            <person name="Ushijima B."/>
        </authorList>
    </citation>
    <scope>NUCLEOTIDE SEQUENCE [LARGE SCALE GENOMIC DNA]</scope>
    <source>
        <strain evidence="1 2">OCN044</strain>
    </source>
</reference>
<dbReference type="InterPro" id="IPR024524">
    <property type="entry name" value="DUF3800"/>
</dbReference>
<protein>
    <submittedName>
        <fullName evidence="1">DUF3800 domain-containing protein</fullName>
    </submittedName>
</protein>
<dbReference type="AlphaFoldDB" id="A0A6L8LZ65"/>
<evidence type="ECO:0000313" key="1">
    <source>
        <dbReference type="EMBL" id="MYM61377.1"/>
    </source>
</evidence>
<comment type="caution">
    <text evidence="1">The sequence shown here is derived from an EMBL/GenBank/DDBJ whole genome shotgun (WGS) entry which is preliminary data.</text>
</comment>
<organism evidence="1 2">
    <name type="scientific">Vibrio tetraodonis subsp. pristinus</name>
    <dbReference type="NCBI Taxonomy" id="2695891"/>
    <lineage>
        <taxon>Bacteria</taxon>
        <taxon>Pseudomonadati</taxon>
        <taxon>Pseudomonadota</taxon>
        <taxon>Gammaproteobacteria</taxon>
        <taxon>Vibrionales</taxon>
        <taxon>Vibrionaceae</taxon>
        <taxon>Vibrio</taxon>
    </lineage>
</organism>
<evidence type="ECO:0000313" key="2">
    <source>
        <dbReference type="Proteomes" id="UP000478571"/>
    </source>
</evidence>
<dbReference type="EMBL" id="WWEU01000012">
    <property type="protein sequence ID" value="MYM61377.1"/>
    <property type="molecule type" value="Genomic_DNA"/>
</dbReference>
<dbReference type="Proteomes" id="UP000478571">
    <property type="component" value="Unassembled WGS sequence"/>
</dbReference>
<proteinExistence type="predicted"/>
<keyword evidence="2" id="KW-1185">Reference proteome</keyword>
<sequence>MPHHLLLESFVHFFYMDESGDTGNDLTNEEQPVFVLGGISLRDEGWNKTHETWQKAISEYFDGNIPEDFELHSNELLSPNGEGPFEGHEIEKRLGLAKKAIDIIVERKHGVHYIAFDKGRINNNQCEAELSYDGKSPFLLGFDYLITCINEIVKSELGTSARGMIVFDQKDEHVGAVENIFHERRFLCAKAHRVKWIVEFASAVDSKKNPMIQLSDLVILCIRRFLEMEEGYKAPSEIVKKFYAESYNTIYNRLKKKAIVERGGNGYGKLNDYLKTVQSKHKHGWKKRYGVEG</sequence>
<accession>A0A6L8LZ65</accession>